<sequence>MLEEELIDEFNVPILDIANESDALREKMSDVKRVTKVLRSLPPKFNMKIIAIEEANDVSTMKLDELFGSTFRGRRKEYERSEKDYRPSKFERNGKAISVMNVRALDTFKLNVQPTSSERRKACSEDCVNNIKEKITEALTTVHNPNSTNWYFDSGCLWHMIGNASFFSVFMECNASSVIFGDEEKGKIINRGTIDQLGLPYLLDVHLVKGLSANLISINQLCDQGYLVSFSKNICNVINNHNQVILNGTRLSNNCYHWDSERNMCNLSKTKEANLWHKRLGHISGSTISKTINVDVIMGLPVLSFDMQEFCSGCSAGKHTKLSHKSTTHHTTSRTLELLYIDLMESIKTENLGGKLYAMVYVDDFSRYTWIKFVRDKSETFKVCPALYLQLQ</sequence>
<dbReference type="InterPro" id="IPR025724">
    <property type="entry name" value="GAG-pre-integrase_dom"/>
</dbReference>
<dbReference type="GO" id="GO:0006508">
    <property type="term" value="P:proteolysis"/>
    <property type="evidence" value="ECO:0007669"/>
    <property type="project" value="UniProtKB-KW"/>
</dbReference>
<evidence type="ECO:0000259" key="2">
    <source>
        <dbReference type="Pfam" id="PF13976"/>
    </source>
</evidence>
<organism evidence="4 5">
    <name type="scientific">Cucumis melo var. makuwa</name>
    <name type="common">Oriental melon</name>
    <dbReference type="NCBI Taxonomy" id="1194695"/>
    <lineage>
        <taxon>Eukaryota</taxon>
        <taxon>Viridiplantae</taxon>
        <taxon>Streptophyta</taxon>
        <taxon>Embryophyta</taxon>
        <taxon>Tracheophyta</taxon>
        <taxon>Spermatophyta</taxon>
        <taxon>Magnoliopsida</taxon>
        <taxon>eudicotyledons</taxon>
        <taxon>Gunneridae</taxon>
        <taxon>Pentapetalae</taxon>
        <taxon>rosids</taxon>
        <taxon>fabids</taxon>
        <taxon>Cucurbitales</taxon>
        <taxon>Cucurbitaceae</taxon>
        <taxon>Benincaseae</taxon>
        <taxon>Cucumis</taxon>
    </lineage>
</organism>
<dbReference type="GO" id="GO:0008233">
    <property type="term" value="F:peptidase activity"/>
    <property type="evidence" value="ECO:0007669"/>
    <property type="project" value="UniProtKB-KW"/>
</dbReference>
<dbReference type="PANTHER" id="PTHR42648:SF21">
    <property type="entry name" value="CYSTEINE-RICH RLK (RECEPTOR-LIKE PROTEIN KINASE) 8"/>
    <property type="match status" value="1"/>
</dbReference>
<evidence type="ECO:0000313" key="5">
    <source>
        <dbReference type="Proteomes" id="UP000321947"/>
    </source>
</evidence>
<evidence type="ECO:0000313" key="4">
    <source>
        <dbReference type="EMBL" id="TYK16356.1"/>
    </source>
</evidence>
<name>A0A5D3D111_CUCMM</name>
<feature type="domain" description="GAG-pre-integrase" evidence="2">
    <location>
        <begin position="254"/>
        <end position="319"/>
    </location>
</feature>
<accession>A0A5D3D111</accession>
<protein>
    <submittedName>
        <fullName evidence="4">Gag-pol polyprotein</fullName>
    </submittedName>
</protein>
<dbReference type="AlphaFoldDB" id="A0A5D3D111"/>
<dbReference type="Gene3D" id="3.30.420.10">
    <property type="entry name" value="Ribonuclease H-like superfamily/Ribonuclease H"/>
    <property type="match status" value="1"/>
</dbReference>
<gene>
    <name evidence="4" type="ORF">E5676_scaffold21G001400</name>
</gene>
<keyword evidence="1" id="KW-0378">Hydrolase</keyword>
<reference evidence="4 5" key="1">
    <citation type="submission" date="2019-08" db="EMBL/GenBank/DDBJ databases">
        <title>Draft genome sequences of two oriental melons (Cucumis melo L. var makuwa).</title>
        <authorList>
            <person name="Kwon S.-Y."/>
        </authorList>
    </citation>
    <scope>NUCLEOTIDE SEQUENCE [LARGE SCALE GENOMIC DNA]</scope>
    <source>
        <strain evidence="5">cv. Chang Bougi</strain>
        <tissue evidence="4">Leaf</tissue>
    </source>
</reference>
<dbReference type="PANTHER" id="PTHR42648">
    <property type="entry name" value="TRANSPOSASE, PUTATIVE-RELATED"/>
    <property type="match status" value="1"/>
</dbReference>
<dbReference type="InterPro" id="IPR036397">
    <property type="entry name" value="RNaseH_sf"/>
</dbReference>
<dbReference type="Pfam" id="PF13976">
    <property type="entry name" value="gag_pre-integrs"/>
    <property type="match status" value="1"/>
</dbReference>
<dbReference type="InterPro" id="IPR054722">
    <property type="entry name" value="PolX-like_BBD"/>
</dbReference>
<dbReference type="GO" id="GO:0003676">
    <property type="term" value="F:nucleic acid binding"/>
    <property type="evidence" value="ECO:0007669"/>
    <property type="project" value="InterPro"/>
</dbReference>
<dbReference type="Proteomes" id="UP000321947">
    <property type="component" value="Unassembled WGS sequence"/>
</dbReference>
<feature type="domain" description="Retrovirus-related Pol polyprotein from transposon TNT 1-94-like beta-barrel" evidence="3">
    <location>
        <begin position="150"/>
        <end position="226"/>
    </location>
</feature>
<proteinExistence type="predicted"/>
<keyword evidence="1" id="KW-0645">Protease</keyword>
<dbReference type="InterPro" id="IPR012337">
    <property type="entry name" value="RNaseH-like_sf"/>
</dbReference>
<comment type="caution">
    <text evidence="4">The sequence shown here is derived from an EMBL/GenBank/DDBJ whole genome shotgun (WGS) entry which is preliminary data.</text>
</comment>
<evidence type="ECO:0000259" key="3">
    <source>
        <dbReference type="Pfam" id="PF22936"/>
    </source>
</evidence>
<evidence type="ECO:0000256" key="1">
    <source>
        <dbReference type="ARBA" id="ARBA00022670"/>
    </source>
</evidence>
<dbReference type="SUPFAM" id="SSF53098">
    <property type="entry name" value="Ribonuclease H-like"/>
    <property type="match status" value="1"/>
</dbReference>
<dbReference type="InterPro" id="IPR039537">
    <property type="entry name" value="Retrotran_Ty1/copia-like"/>
</dbReference>
<dbReference type="EMBL" id="SSTD01008307">
    <property type="protein sequence ID" value="TYK16356.1"/>
    <property type="molecule type" value="Genomic_DNA"/>
</dbReference>
<dbReference type="Pfam" id="PF22936">
    <property type="entry name" value="Pol_BBD"/>
    <property type="match status" value="1"/>
</dbReference>